<evidence type="ECO:0000256" key="6">
    <source>
        <dbReference type="ARBA" id="ARBA00022692"/>
    </source>
</evidence>
<dbReference type="PIRSF" id="PIRSF000178">
    <property type="entry name" value="SDH_cyt_b560"/>
    <property type="match status" value="1"/>
</dbReference>
<dbReference type="GO" id="GO:0009055">
    <property type="term" value="F:electron transfer activity"/>
    <property type="evidence" value="ECO:0007669"/>
    <property type="project" value="InterPro"/>
</dbReference>
<dbReference type="InterPro" id="IPR018495">
    <property type="entry name" value="Succ_DH_cyt_bsu_CS"/>
</dbReference>
<keyword evidence="15" id="KW-1185">Reference proteome</keyword>
<evidence type="ECO:0000256" key="3">
    <source>
        <dbReference type="ARBA" id="ARBA00007244"/>
    </source>
</evidence>
<keyword evidence="6 13" id="KW-0812">Transmembrane</keyword>
<keyword evidence="10 13" id="KW-0472">Membrane</keyword>
<proteinExistence type="inferred from homology"/>
<dbReference type="NCBIfam" id="TIGR02970">
    <property type="entry name" value="succ_dehyd_cytB"/>
    <property type="match status" value="1"/>
</dbReference>
<accession>A0A4R2L095</accession>
<evidence type="ECO:0000256" key="2">
    <source>
        <dbReference type="ARBA" id="ARBA00004141"/>
    </source>
</evidence>
<evidence type="ECO:0000256" key="11">
    <source>
        <dbReference type="ARBA" id="ARBA00025912"/>
    </source>
</evidence>
<dbReference type="Proteomes" id="UP000295765">
    <property type="component" value="Unassembled WGS sequence"/>
</dbReference>
<dbReference type="PANTHER" id="PTHR10978">
    <property type="entry name" value="SUCCINATE DEHYDROGENASE CYTOCHROME B560 SUBUNIT"/>
    <property type="match status" value="1"/>
</dbReference>
<dbReference type="GO" id="GO:0006099">
    <property type="term" value="P:tricarboxylic acid cycle"/>
    <property type="evidence" value="ECO:0007669"/>
    <property type="project" value="InterPro"/>
</dbReference>
<dbReference type="CDD" id="cd03499">
    <property type="entry name" value="SQR_TypeC_SdhC"/>
    <property type="match status" value="1"/>
</dbReference>
<dbReference type="PANTHER" id="PTHR10978:SF5">
    <property type="entry name" value="SUCCINATE DEHYDROGENASE CYTOCHROME B560 SUBUNIT, MITOCHONDRIAL"/>
    <property type="match status" value="1"/>
</dbReference>
<evidence type="ECO:0000256" key="1">
    <source>
        <dbReference type="ARBA" id="ARBA00004050"/>
    </source>
</evidence>
<evidence type="ECO:0000256" key="10">
    <source>
        <dbReference type="ARBA" id="ARBA00023136"/>
    </source>
</evidence>
<evidence type="ECO:0000313" key="14">
    <source>
        <dbReference type="EMBL" id="TCO80421.1"/>
    </source>
</evidence>
<comment type="similarity">
    <text evidence="3">Belongs to the cytochrome b560 family.</text>
</comment>
<evidence type="ECO:0000256" key="12">
    <source>
        <dbReference type="PIRSR" id="PIRSR000178-1"/>
    </source>
</evidence>
<dbReference type="GO" id="GO:0016020">
    <property type="term" value="C:membrane"/>
    <property type="evidence" value="ECO:0007669"/>
    <property type="project" value="UniProtKB-SubCell"/>
</dbReference>
<keyword evidence="5 12" id="KW-0349">Heme</keyword>
<organism evidence="14 15">
    <name type="scientific">Plasticicumulans lactativorans</name>
    <dbReference type="NCBI Taxonomy" id="1133106"/>
    <lineage>
        <taxon>Bacteria</taxon>
        <taxon>Pseudomonadati</taxon>
        <taxon>Pseudomonadota</taxon>
        <taxon>Gammaproteobacteria</taxon>
        <taxon>Candidatus Competibacteraceae</taxon>
        <taxon>Plasticicumulans</taxon>
    </lineage>
</organism>
<dbReference type="Gene3D" id="1.20.1300.10">
    <property type="entry name" value="Fumarate reductase/succinate dehydrogenase, transmembrane subunit"/>
    <property type="match status" value="1"/>
</dbReference>
<evidence type="ECO:0000256" key="9">
    <source>
        <dbReference type="ARBA" id="ARBA00023004"/>
    </source>
</evidence>
<evidence type="ECO:0000256" key="7">
    <source>
        <dbReference type="ARBA" id="ARBA00022723"/>
    </source>
</evidence>
<feature type="binding site" description="axial binding residue" evidence="12">
    <location>
        <position position="83"/>
    </location>
    <ligand>
        <name>heme</name>
        <dbReference type="ChEBI" id="CHEBI:30413"/>
        <note>ligand shared with second transmembrane subunit</note>
    </ligand>
    <ligandPart>
        <name>Fe</name>
        <dbReference type="ChEBI" id="CHEBI:18248"/>
    </ligandPart>
</feature>
<sequence>MATNKRPLSPFMIGPYYKPQLTSVMSITHRLTGVALSIGTVLLVYWLAAAASGPEAYEHAQHVLGSMLGQLFLFCWTWALFYHLCNGLRHLYWDSGRGFDMESVYKTGKWVQIASVVLTVVVWIIVT</sequence>
<gene>
    <name evidence="14" type="ORF">EV699_11465</name>
</gene>
<comment type="subunit">
    <text evidence="11">Part of an enzyme complex containing four subunits: a flavoprotein, an iron-sulfur protein, plus two membrane-anchoring proteins, SdhC and SdhD. The complex can form homotrimers.</text>
</comment>
<evidence type="ECO:0000256" key="13">
    <source>
        <dbReference type="SAM" id="Phobius"/>
    </source>
</evidence>
<protein>
    <recommendedName>
        <fullName evidence="4">Succinate dehydrogenase cytochrome b556 subunit</fullName>
    </recommendedName>
</protein>
<evidence type="ECO:0000313" key="15">
    <source>
        <dbReference type="Proteomes" id="UP000295765"/>
    </source>
</evidence>
<evidence type="ECO:0000256" key="5">
    <source>
        <dbReference type="ARBA" id="ARBA00022617"/>
    </source>
</evidence>
<comment type="caution">
    <text evidence="14">The sequence shown here is derived from an EMBL/GenBank/DDBJ whole genome shotgun (WGS) entry which is preliminary data.</text>
</comment>
<evidence type="ECO:0000256" key="8">
    <source>
        <dbReference type="ARBA" id="ARBA00022989"/>
    </source>
</evidence>
<dbReference type="InterPro" id="IPR034804">
    <property type="entry name" value="SQR/QFR_C/D"/>
</dbReference>
<feature type="transmembrane region" description="Helical" evidence="13">
    <location>
        <begin position="63"/>
        <end position="84"/>
    </location>
</feature>
<dbReference type="RefSeq" id="WP_132543514.1">
    <property type="nucleotide sequence ID" value="NZ_SLWY01000014.1"/>
</dbReference>
<dbReference type="AlphaFoldDB" id="A0A4R2L095"/>
<dbReference type="EMBL" id="SLWY01000014">
    <property type="protein sequence ID" value="TCO80421.1"/>
    <property type="molecule type" value="Genomic_DNA"/>
</dbReference>
<dbReference type="PROSITE" id="PS01001">
    <property type="entry name" value="SDH_CYT_2"/>
    <property type="match status" value="1"/>
</dbReference>
<keyword evidence="9 12" id="KW-0408">Iron</keyword>
<comment type="cofactor">
    <cofactor evidence="12">
        <name>heme</name>
        <dbReference type="ChEBI" id="CHEBI:30413"/>
    </cofactor>
    <text evidence="12">The heme is bound between the two transmembrane subunits.</text>
</comment>
<dbReference type="OrthoDB" id="9799441at2"/>
<evidence type="ECO:0000256" key="4">
    <source>
        <dbReference type="ARBA" id="ARBA00020076"/>
    </source>
</evidence>
<reference evidence="14 15" key="1">
    <citation type="submission" date="2019-03" db="EMBL/GenBank/DDBJ databases">
        <title>Genomic Encyclopedia of Type Strains, Phase IV (KMG-IV): sequencing the most valuable type-strain genomes for metagenomic binning, comparative biology and taxonomic classification.</title>
        <authorList>
            <person name="Goeker M."/>
        </authorList>
    </citation>
    <scope>NUCLEOTIDE SEQUENCE [LARGE SCALE GENOMIC DNA]</scope>
    <source>
        <strain evidence="14 15">DSM 25287</strain>
    </source>
</reference>
<keyword evidence="8 13" id="KW-1133">Transmembrane helix</keyword>
<comment type="function">
    <text evidence="1">Membrane-anchoring subunit of succinate dehydrogenase (SDH).</text>
</comment>
<dbReference type="InterPro" id="IPR014314">
    <property type="entry name" value="Succ_DH_cytb556"/>
</dbReference>
<dbReference type="GO" id="GO:0046872">
    <property type="term" value="F:metal ion binding"/>
    <property type="evidence" value="ECO:0007669"/>
    <property type="project" value="UniProtKB-KW"/>
</dbReference>
<keyword evidence="7 12" id="KW-0479">Metal-binding</keyword>
<feature type="transmembrane region" description="Helical" evidence="13">
    <location>
        <begin position="31"/>
        <end position="51"/>
    </location>
</feature>
<dbReference type="Pfam" id="PF01127">
    <property type="entry name" value="Sdh_cyt"/>
    <property type="match status" value="1"/>
</dbReference>
<name>A0A4R2L095_9GAMM</name>
<dbReference type="SUPFAM" id="SSF81343">
    <property type="entry name" value="Fumarate reductase respiratory complex transmembrane subunits"/>
    <property type="match status" value="1"/>
</dbReference>
<comment type="subcellular location">
    <subcellularLocation>
        <location evidence="2">Membrane</location>
        <topology evidence="2">Multi-pass membrane protein</topology>
    </subcellularLocation>
</comment>
<feature type="transmembrane region" description="Helical" evidence="13">
    <location>
        <begin position="110"/>
        <end position="126"/>
    </location>
</feature>
<dbReference type="InterPro" id="IPR000701">
    <property type="entry name" value="SuccDH_FuR_B_TM-su"/>
</dbReference>